<dbReference type="InterPro" id="IPR005119">
    <property type="entry name" value="LysR_subst-bd"/>
</dbReference>
<dbReference type="InterPro" id="IPR050389">
    <property type="entry name" value="LysR-type_TF"/>
</dbReference>
<dbReference type="GO" id="GO:0003700">
    <property type="term" value="F:DNA-binding transcription factor activity"/>
    <property type="evidence" value="ECO:0007669"/>
    <property type="project" value="InterPro"/>
</dbReference>
<protein>
    <submittedName>
        <fullName evidence="7">Transcriptional regulator, LysR family</fullName>
    </submittedName>
</protein>
<evidence type="ECO:0000256" key="1">
    <source>
        <dbReference type="ARBA" id="ARBA00009437"/>
    </source>
</evidence>
<name>A0A1H9ESK9_9HYPH</name>
<dbReference type="GO" id="GO:0003677">
    <property type="term" value="F:DNA binding"/>
    <property type="evidence" value="ECO:0007669"/>
    <property type="project" value="UniProtKB-KW"/>
</dbReference>
<evidence type="ECO:0000256" key="5">
    <source>
        <dbReference type="ARBA" id="ARBA00023163"/>
    </source>
</evidence>
<keyword evidence="3" id="KW-0805">Transcription regulation</keyword>
<evidence type="ECO:0000259" key="6">
    <source>
        <dbReference type="PROSITE" id="PS50931"/>
    </source>
</evidence>
<dbReference type="CDD" id="cd08417">
    <property type="entry name" value="PBP2_Nitroaromatics_like"/>
    <property type="match status" value="1"/>
</dbReference>
<dbReference type="PROSITE" id="PS50931">
    <property type="entry name" value="HTH_LYSR"/>
    <property type="match status" value="1"/>
</dbReference>
<keyword evidence="8" id="KW-1185">Reference proteome</keyword>
<dbReference type="InterPro" id="IPR036390">
    <property type="entry name" value="WH_DNA-bd_sf"/>
</dbReference>
<evidence type="ECO:0000313" key="8">
    <source>
        <dbReference type="Proteomes" id="UP000199647"/>
    </source>
</evidence>
<keyword evidence="5" id="KW-0804">Transcription</keyword>
<dbReference type="SUPFAM" id="SSF53850">
    <property type="entry name" value="Periplasmic binding protein-like II"/>
    <property type="match status" value="1"/>
</dbReference>
<keyword evidence="4" id="KW-0238">DNA-binding</keyword>
<sequence>MNLREVDLNLLTVLAALVEQRSVSAAAYQLGLSQSAASHALRRLRRLLDDEVMVRQGGRMQPTPVALRVLETVRPALAEISAALREKGSFDPGSSRRGFTLRLSEYVSPTLLTPLCTLLRRDAPGVQLAVLPVGAPGDRPIEPGEVQLRAERGRRTLVHDTSRPLFTDRFAVVMAASHPGAATPMTLDRYVALPHLKVTAGAVGTNGIDEALERLGLRRRVVMSVPSWFEMRRVVLGTDLVAAVPKHWMADVVFARGLACHDLPLPDIVLSVELAWHPRDRGDGGIAWLCDALTRIGGSSAFPA</sequence>
<dbReference type="EMBL" id="FOFG01000003">
    <property type="protein sequence ID" value="SEQ28639.1"/>
    <property type="molecule type" value="Genomic_DNA"/>
</dbReference>
<dbReference type="RefSeq" id="WP_092495847.1">
    <property type="nucleotide sequence ID" value="NZ_FOFG01000003.1"/>
</dbReference>
<reference evidence="7 8" key="1">
    <citation type="submission" date="2016-10" db="EMBL/GenBank/DDBJ databases">
        <authorList>
            <person name="de Groot N.N."/>
        </authorList>
    </citation>
    <scope>NUCLEOTIDE SEQUENCE [LARGE SCALE GENOMIC DNA]</scope>
    <source>
        <strain evidence="7 8">A52C2</strain>
    </source>
</reference>
<evidence type="ECO:0000313" key="7">
    <source>
        <dbReference type="EMBL" id="SEQ28639.1"/>
    </source>
</evidence>
<dbReference type="InterPro" id="IPR036388">
    <property type="entry name" value="WH-like_DNA-bd_sf"/>
</dbReference>
<dbReference type="SUPFAM" id="SSF46785">
    <property type="entry name" value="Winged helix' DNA-binding domain"/>
    <property type="match status" value="1"/>
</dbReference>
<feature type="domain" description="HTH lysR-type" evidence="6">
    <location>
        <begin position="6"/>
        <end position="63"/>
    </location>
</feature>
<dbReference type="Pfam" id="PF00126">
    <property type="entry name" value="HTH_1"/>
    <property type="match status" value="1"/>
</dbReference>
<proteinExistence type="inferred from homology"/>
<dbReference type="InterPro" id="IPR037402">
    <property type="entry name" value="YidZ_PBP2"/>
</dbReference>
<dbReference type="Gene3D" id="1.10.10.10">
    <property type="entry name" value="Winged helix-like DNA-binding domain superfamily/Winged helix DNA-binding domain"/>
    <property type="match status" value="1"/>
</dbReference>
<dbReference type="STRING" id="1855383.SAMN05216548_103252"/>
<comment type="similarity">
    <text evidence="1">Belongs to the LysR transcriptional regulatory family.</text>
</comment>
<evidence type="ECO:0000256" key="3">
    <source>
        <dbReference type="ARBA" id="ARBA00023015"/>
    </source>
</evidence>
<dbReference type="PANTHER" id="PTHR30118">
    <property type="entry name" value="HTH-TYPE TRANSCRIPTIONAL REGULATOR LEUO-RELATED"/>
    <property type="match status" value="1"/>
</dbReference>
<accession>A0A1H9ESK9</accession>
<evidence type="ECO:0000256" key="4">
    <source>
        <dbReference type="ARBA" id="ARBA00023125"/>
    </source>
</evidence>
<dbReference type="PANTHER" id="PTHR30118:SF15">
    <property type="entry name" value="TRANSCRIPTIONAL REGULATORY PROTEIN"/>
    <property type="match status" value="1"/>
</dbReference>
<dbReference type="InterPro" id="IPR000847">
    <property type="entry name" value="LysR_HTH_N"/>
</dbReference>
<dbReference type="Pfam" id="PF03466">
    <property type="entry name" value="LysR_substrate"/>
    <property type="match status" value="1"/>
</dbReference>
<dbReference type="Gene3D" id="3.40.190.10">
    <property type="entry name" value="Periplasmic binding protein-like II"/>
    <property type="match status" value="2"/>
</dbReference>
<gene>
    <name evidence="7" type="ORF">SAMN05216548_103252</name>
</gene>
<dbReference type="OrthoDB" id="8720143at2"/>
<dbReference type="AlphaFoldDB" id="A0A1H9ESK9"/>
<keyword evidence="2" id="KW-0536">Nodulation</keyword>
<evidence type="ECO:0000256" key="2">
    <source>
        <dbReference type="ARBA" id="ARBA00022458"/>
    </source>
</evidence>
<organism evidence="7 8">
    <name type="scientific">Faunimonas pinastri</name>
    <dbReference type="NCBI Taxonomy" id="1855383"/>
    <lineage>
        <taxon>Bacteria</taxon>
        <taxon>Pseudomonadati</taxon>
        <taxon>Pseudomonadota</taxon>
        <taxon>Alphaproteobacteria</taxon>
        <taxon>Hyphomicrobiales</taxon>
        <taxon>Afifellaceae</taxon>
        <taxon>Faunimonas</taxon>
    </lineage>
</organism>
<dbReference type="Proteomes" id="UP000199647">
    <property type="component" value="Unassembled WGS sequence"/>
</dbReference>